<evidence type="ECO:0000256" key="1">
    <source>
        <dbReference type="SAM" id="MobiDB-lite"/>
    </source>
</evidence>
<feature type="region of interest" description="Disordered" evidence="1">
    <location>
        <begin position="556"/>
        <end position="576"/>
    </location>
</feature>
<gene>
    <name evidence="3" type="ORF">HMPREF9080_01811</name>
</gene>
<dbReference type="InterPro" id="IPR011119">
    <property type="entry name" value="Unchr_helicase_relaxase_TraI"/>
</dbReference>
<name>G9ZGA8_9GAMM</name>
<dbReference type="Pfam" id="PF07514">
    <property type="entry name" value="TraI_2"/>
    <property type="match status" value="1"/>
</dbReference>
<dbReference type="Proteomes" id="UP000004750">
    <property type="component" value="Unassembled WGS sequence"/>
</dbReference>
<dbReference type="SUPFAM" id="SSF46785">
    <property type="entry name" value="Winged helix' DNA-binding domain"/>
    <property type="match status" value="1"/>
</dbReference>
<dbReference type="HOGENOM" id="CLU_384827_0_0_6"/>
<protein>
    <submittedName>
        <fullName evidence="3">Putative integrating conjugative element relaxase, PFGI-1 class</fullName>
    </submittedName>
</protein>
<evidence type="ECO:0000313" key="4">
    <source>
        <dbReference type="Proteomes" id="UP000004750"/>
    </source>
</evidence>
<dbReference type="STRING" id="797473.HMPREF9080_01811"/>
<dbReference type="AlphaFoldDB" id="G9ZGA8"/>
<comment type="caution">
    <text evidence="3">The sequence shown here is derived from an EMBL/GenBank/DDBJ whole genome shotgun (WGS) entry which is preliminary data.</text>
</comment>
<sequence length="718" mass="79937">MLNFLTGPFRRRSNMANADASSLGDYRQLKVMTAEELIAFTKQQGRLRNIKRIVQMDDVRYKILYQDVIERFAELVQLMPASQAHHHAVPGGLFVHTLEVMEYALSLRQQYKLPLLAARNSQEAQRHVWTYAIFAAAILHDVGKRLTLGRFVWVDKEGYLEPFVSDISKLKGRLYQILFHETKYHQLHEQLGLAFAAYLFPTVGLDFLFSQLHIMQELMAYIHEDASHDGAIGRILRAADQSSTGQSLAHSDSRKFSGANLENIGERLMTQLRRLLAGNHFVINRSNGNVYTSEDKRYTYIMSKTLGDELRNTMAELGQTDIPGDNNRIFDILQEYGFAEANPDTGQVIHYIRRIWQDKIHVFSVIKFSSGKLFRVEPPDFAGGEIKEVPKPGSIQITEPLAPVPPRSQQTEPTAIPAEPSHAPKTAPPSHGEFPPASKAPEKKPGTDKTTVFPVPVNIHEGAAQAASATPISNSLSEPNEDPFAETGKNTVSASATGDGTIVETAIIDDVPTHAADATHIPVPVMDGPLHATDIQSGGSWSDAVINDVPVASAPKPIIPSGTEESKVEKPAPAKKPKTDIVDGELFLAWCREKVKTRAIVINESNSMMNKQANKNGYAIGVVSPRIFMEYGQEELGLPQEKATAEKIQRAIHQKKLHIPGHRGQLHKYRLKRSEDAPLNGHAQLYLYLFKPEIFMGDDEEVREILERVQVNTNLETA</sequence>
<evidence type="ECO:0000313" key="3">
    <source>
        <dbReference type="EMBL" id="EHM53284.1"/>
    </source>
</evidence>
<feature type="domain" description="HD/PDEase" evidence="2">
    <location>
        <begin position="89"/>
        <end position="254"/>
    </location>
</feature>
<dbReference type="InterPro" id="IPR003607">
    <property type="entry name" value="HD/PDEase_dom"/>
</dbReference>
<accession>G9ZGA8</accession>
<dbReference type="InterPro" id="IPR036390">
    <property type="entry name" value="WH_DNA-bd_sf"/>
</dbReference>
<organism evidence="3 4">
    <name type="scientific">Cardiobacterium valvarum F0432</name>
    <dbReference type="NCBI Taxonomy" id="797473"/>
    <lineage>
        <taxon>Bacteria</taxon>
        <taxon>Pseudomonadati</taxon>
        <taxon>Pseudomonadota</taxon>
        <taxon>Gammaproteobacteria</taxon>
        <taxon>Cardiobacteriales</taxon>
        <taxon>Cardiobacteriaceae</taxon>
        <taxon>Cardiobacterium</taxon>
    </lineage>
</organism>
<dbReference type="NCBIfam" id="NF041494">
    <property type="entry name" value="MobH"/>
    <property type="match status" value="1"/>
</dbReference>
<dbReference type="Gene3D" id="1.10.10.10">
    <property type="entry name" value="Winged helix-like DNA-binding domain superfamily/Winged helix DNA-binding domain"/>
    <property type="match status" value="1"/>
</dbReference>
<dbReference type="RefSeq" id="WP_006985811.1">
    <property type="nucleotide sequence ID" value="NZ_JH417935.1"/>
</dbReference>
<feature type="compositionally biased region" description="Polar residues" evidence="1">
    <location>
        <begin position="467"/>
        <end position="478"/>
    </location>
</feature>
<feature type="compositionally biased region" description="Basic and acidic residues" evidence="1">
    <location>
        <begin position="564"/>
        <end position="576"/>
    </location>
</feature>
<dbReference type="CDD" id="cd00077">
    <property type="entry name" value="HDc"/>
    <property type="match status" value="1"/>
</dbReference>
<proteinExistence type="predicted"/>
<dbReference type="SMART" id="SM00471">
    <property type="entry name" value="HDc"/>
    <property type="match status" value="1"/>
</dbReference>
<reference evidence="3 4" key="1">
    <citation type="submission" date="2011-08" db="EMBL/GenBank/DDBJ databases">
        <authorList>
            <person name="Weinstock G."/>
            <person name="Sodergren E."/>
            <person name="Clifton S."/>
            <person name="Fulton L."/>
            <person name="Fulton B."/>
            <person name="Courtney L."/>
            <person name="Fronick C."/>
            <person name="Harrison M."/>
            <person name="Strong C."/>
            <person name="Farmer C."/>
            <person name="Delahaunty K."/>
            <person name="Markovic C."/>
            <person name="Hall O."/>
            <person name="Minx P."/>
            <person name="Tomlinson C."/>
            <person name="Mitreva M."/>
            <person name="Hou S."/>
            <person name="Chen J."/>
            <person name="Wollam A."/>
            <person name="Pepin K.H."/>
            <person name="Johnson M."/>
            <person name="Bhonagiri V."/>
            <person name="Zhang X."/>
            <person name="Suruliraj S."/>
            <person name="Warren W."/>
            <person name="Chinwalla A."/>
            <person name="Mardis E.R."/>
            <person name="Wilson R.K."/>
        </authorList>
    </citation>
    <scope>NUCLEOTIDE SEQUENCE [LARGE SCALE GENOMIC DNA]</scope>
    <source>
        <strain evidence="3 4">F0432</strain>
    </source>
</reference>
<dbReference type="Gene3D" id="1.10.3210.40">
    <property type="match status" value="1"/>
</dbReference>
<dbReference type="Gene3D" id="2.40.10.200">
    <property type="entry name" value="STY4665 C-terminal domain-like"/>
    <property type="match status" value="1"/>
</dbReference>
<dbReference type="InterPro" id="IPR036388">
    <property type="entry name" value="WH-like_DNA-bd_sf"/>
</dbReference>
<evidence type="ECO:0000259" key="2">
    <source>
        <dbReference type="SMART" id="SM00471"/>
    </source>
</evidence>
<dbReference type="SUPFAM" id="SSF109604">
    <property type="entry name" value="HD-domain/PDEase-like"/>
    <property type="match status" value="1"/>
</dbReference>
<dbReference type="EMBL" id="AGCM01000105">
    <property type="protein sequence ID" value="EHM53284.1"/>
    <property type="molecule type" value="Genomic_DNA"/>
</dbReference>
<feature type="region of interest" description="Disordered" evidence="1">
    <location>
        <begin position="385"/>
        <end position="496"/>
    </location>
</feature>